<evidence type="ECO:0000256" key="10">
    <source>
        <dbReference type="ARBA" id="ARBA00023235"/>
    </source>
</evidence>
<dbReference type="InterPro" id="IPR003953">
    <property type="entry name" value="FAD-dep_OxRdtase_2_FAD-bd"/>
</dbReference>
<dbReference type="GO" id="GO:0016995">
    <property type="term" value="F:cholesterol oxidase activity"/>
    <property type="evidence" value="ECO:0007669"/>
    <property type="project" value="UniProtKB-EC"/>
</dbReference>
<evidence type="ECO:0000256" key="2">
    <source>
        <dbReference type="ARBA" id="ARBA00010790"/>
    </source>
</evidence>
<evidence type="ECO:0000256" key="8">
    <source>
        <dbReference type="ARBA" id="ARBA00023166"/>
    </source>
</evidence>
<evidence type="ECO:0000256" key="9">
    <source>
        <dbReference type="ARBA" id="ARBA00023221"/>
    </source>
</evidence>
<comment type="similarity">
    <text evidence="2 16">Belongs to the GMC oxidoreductase family.</text>
</comment>
<dbReference type="PANTHER" id="PTHR47470:SF1">
    <property type="entry name" value="FAD-DEPENDENT OXIDOREDUCTASE 2 FAD BINDING DOMAIN-CONTAINING PROTEIN"/>
    <property type="match status" value="1"/>
</dbReference>
<keyword evidence="9" id="KW-0753">Steroid metabolism</keyword>
<keyword evidence="4 16" id="KW-0285">Flavoprotein</keyword>
<dbReference type="AlphaFoldDB" id="A0A173G965"/>
<dbReference type="EC" id="5.3.3.1" evidence="11"/>
<evidence type="ECO:0000256" key="4">
    <source>
        <dbReference type="ARBA" id="ARBA00022630"/>
    </source>
</evidence>
<protein>
    <recommendedName>
        <fullName evidence="14">Cholesterol oxidase</fullName>
        <ecNumber evidence="13">1.1.3.6</ecNumber>
        <ecNumber evidence="11">5.3.3.1</ecNumber>
    </recommendedName>
    <alternativeName>
        <fullName evidence="15">Cholesterol isomerase</fullName>
    </alternativeName>
</protein>
<evidence type="ECO:0000256" key="12">
    <source>
        <dbReference type="ARBA" id="ARBA00049645"/>
    </source>
</evidence>
<dbReference type="InterPro" id="IPR036188">
    <property type="entry name" value="FAD/NAD-bd_sf"/>
</dbReference>
<evidence type="ECO:0000256" key="7">
    <source>
        <dbReference type="ARBA" id="ARBA00023098"/>
    </source>
</evidence>
<feature type="region of interest" description="Disordered" evidence="17">
    <location>
        <begin position="1"/>
        <end position="77"/>
    </location>
</feature>
<keyword evidence="3" id="KW-0153">Cholesterol metabolism</keyword>
<sequence length="742" mass="79815">MNQENAIRKNGHAAGTNGHGNGNGVKAQKDSERAQDSAPSSKDVGPQQPNSQEPGDGLPPSDAEAHGESPSRFPRISLPVELMRDSYDVVVIGSGYGGGVAASRMARGGQTVCLLERGKERWPGEFPETLGQAAQEIRISGEFAPGDRRSIPGQLVDGGNPTGLYHFAMGEGQNVYMGNGLGGTSLVNANVFLKPEKAVLEMETWPRELRGEQVWANYYERASDVLEPTPYPATSPKLLKAELLRRQATLMGLEDKFSRVKQTTRFHDGPNATGVPMKASTLSGMDATCINDGSKSTTLVNFLSDAWNRGAEMFCECEVRHVTKVQASSGQESGEGYIVWFAWHSGKRGRFQGFYEDLMWVRAKKCVFLGAGSIGTTEILLRSKQLGLSMSDEVGAEMSGNGDMLGFGYNTDYDANTMAHPFPTPNRPVGPCITAVLDMRGRENPLDGFVVQDCAVPYALGPLMMPMLEFLPDPTASRVSLHNVRAAFKVAARLMSKLLGPYFPLGSVARTAVYLIMSHDSSQGSLVLRHDKPVLNYSGVGRSESVSRIHDFLKRMTTSVGGTFVPNPAWTLLGAQEITVHPIGGARMSSDGTGQEGVTNHMGQVFTGRGSDVHRGLVVCDGSAIPAAVGVNPFATITALAERSVELVAQEQKIAIDYEAKNGNVGEGQKNHDAASLPSRDRTNDSRRFTEPARQPGAAAVGKRRRHGAAGTRDCKGQGGWACRGDFLRGHVRVHPCRTQTG</sequence>
<accession>A0A173G965</accession>
<feature type="non-terminal residue" evidence="19">
    <location>
        <position position="1"/>
    </location>
</feature>
<feature type="region of interest" description="Disordered" evidence="17">
    <location>
        <begin position="663"/>
        <end position="716"/>
    </location>
</feature>
<evidence type="ECO:0000256" key="17">
    <source>
        <dbReference type="SAM" id="MobiDB-lite"/>
    </source>
</evidence>
<evidence type="ECO:0000259" key="18">
    <source>
        <dbReference type="PROSITE" id="PS00623"/>
    </source>
</evidence>
<dbReference type="GO" id="GO:0008203">
    <property type="term" value="P:cholesterol metabolic process"/>
    <property type="evidence" value="ECO:0007669"/>
    <property type="project" value="UniProtKB-KW"/>
</dbReference>
<dbReference type="Gene3D" id="3.50.50.60">
    <property type="entry name" value="FAD/NAD(P)-binding domain"/>
    <property type="match status" value="3"/>
</dbReference>
<dbReference type="EMBL" id="KU202366">
    <property type="protein sequence ID" value="ANH22751.1"/>
    <property type="molecule type" value="Genomic_DNA"/>
</dbReference>
<proteinExistence type="inferred from homology"/>
<evidence type="ECO:0000256" key="6">
    <source>
        <dbReference type="ARBA" id="ARBA00023002"/>
    </source>
</evidence>
<feature type="compositionally biased region" description="Basic and acidic residues" evidence="17">
    <location>
        <begin position="669"/>
        <end position="691"/>
    </location>
</feature>
<dbReference type="PROSITE" id="PS00623">
    <property type="entry name" value="GMC_OXRED_1"/>
    <property type="match status" value="1"/>
</dbReference>
<feature type="non-terminal residue" evidence="19">
    <location>
        <position position="742"/>
    </location>
</feature>
<dbReference type="GO" id="GO:0050660">
    <property type="term" value="F:flavin adenine dinucleotide binding"/>
    <property type="evidence" value="ECO:0007669"/>
    <property type="project" value="InterPro"/>
</dbReference>
<keyword evidence="8" id="KW-1207">Sterol metabolism</keyword>
<dbReference type="GO" id="GO:0004769">
    <property type="term" value="F:steroid Delta-isomerase activity"/>
    <property type="evidence" value="ECO:0007669"/>
    <property type="project" value="UniProtKB-EC"/>
</dbReference>
<evidence type="ECO:0000256" key="14">
    <source>
        <dbReference type="ARBA" id="ARBA00049744"/>
    </source>
</evidence>
<evidence type="ECO:0000256" key="15">
    <source>
        <dbReference type="ARBA" id="ARBA00049778"/>
    </source>
</evidence>
<dbReference type="InterPro" id="IPR007867">
    <property type="entry name" value="GMC_OxRtase_C"/>
</dbReference>
<dbReference type="InterPro" id="IPR052542">
    <property type="entry name" value="Cholesterol_Oxidase"/>
</dbReference>
<comment type="pathway">
    <text evidence="12">Steroid metabolism; cholesterol degradation.</text>
</comment>
<dbReference type="Pfam" id="PF00732">
    <property type="entry name" value="GMC_oxred_N"/>
    <property type="match status" value="1"/>
</dbReference>
<feature type="domain" description="Glucose-methanol-choline oxidoreductase N-terminal" evidence="18">
    <location>
        <begin position="178"/>
        <end position="201"/>
    </location>
</feature>
<dbReference type="EC" id="1.1.3.6" evidence="13"/>
<evidence type="ECO:0000256" key="13">
    <source>
        <dbReference type="ARBA" id="ARBA00049723"/>
    </source>
</evidence>
<keyword evidence="7" id="KW-0443">Lipid metabolism</keyword>
<evidence type="ECO:0000256" key="5">
    <source>
        <dbReference type="ARBA" id="ARBA00022827"/>
    </source>
</evidence>
<dbReference type="SUPFAM" id="SSF51905">
    <property type="entry name" value="FAD/NAD(P)-binding domain"/>
    <property type="match status" value="1"/>
</dbReference>
<dbReference type="Pfam" id="PF00890">
    <property type="entry name" value="FAD_binding_2"/>
    <property type="match status" value="1"/>
</dbReference>
<keyword evidence="10" id="KW-0413">Isomerase</keyword>
<keyword evidence="5 16" id="KW-0274">FAD</keyword>
<organism evidence="19">
    <name type="scientific">Hypocrella siamensis</name>
    <dbReference type="NCBI Taxonomy" id="696354"/>
    <lineage>
        <taxon>Eukaryota</taxon>
        <taxon>Fungi</taxon>
        <taxon>Dikarya</taxon>
        <taxon>Ascomycota</taxon>
        <taxon>Pezizomycotina</taxon>
        <taxon>Sordariomycetes</taxon>
        <taxon>Hypocreomycetidae</taxon>
        <taxon>Hypocreales</taxon>
        <taxon>Clavicipitaceae</taxon>
        <taxon>Hypocrella</taxon>
    </lineage>
</organism>
<dbReference type="Pfam" id="PF05199">
    <property type="entry name" value="GMC_oxred_C"/>
    <property type="match status" value="1"/>
</dbReference>
<reference evidence="19" key="1">
    <citation type="journal article" date="2016" name="BMC Genomics">
        <title>Genome sequence and comparative analysis of clavicipitaceous insect-pathogenic fungus Aschersonia badia with Metarhizium spp.</title>
        <authorList>
            <person name="Agrawal Y."/>
            <person name="Narwani T."/>
            <person name="Subramanian S."/>
        </authorList>
    </citation>
    <scope>NUCLEOTIDE SEQUENCE</scope>
    <source>
        <strain evidence="19">MTCC 10142</strain>
    </source>
</reference>
<name>A0A173G965_9HYPO</name>
<evidence type="ECO:0000313" key="19">
    <source>
        <dbReference type="EMBL" id="ANH22751.1"/>
    </source>
</evidence>
<evidence type="ECO:0000256" key="11">
    <source>
        <dbReference type="ARBA" id="ARBA00038856"/>
    </source>
</evidence>
<keyword evidence="6" id="KW-0560">Oxidoreductase</keyword>
<evidence type="ECO:0000256" key="16">
    <source>
        <dbReference type="RuleBase" id="RU003968"/>
    </source>
</evidence>
<dbReference type="PANTHER" id="PTHR47470">
    <property type="entry name" value="CHOLESTEROL OXIDASE"/>
    <property type="match status" value="1"/>
</dbReference>
<comment type="cofactor">
    <cofactor evidence="1">
        <name>FAD</name>
        <dbReference type="ChEBI" id="CHEBI:57692"/>
    </cofactor>
</comment>
<dbReference type="InterPro" id="IPR000172">
    <property type="entry name" value="GMC_OxRdtase_N"/>
</dbReference>
<evidence type="ECO:0000256" key="1">
    <source>
        <dbReference type="ARBA" id="ARBA00001974"/>
    </source>
</evidence>
<evidence type="ECO:0000256" key="3">
    <source>
        <dbReference type="ARBA" id="ARBA00022548"/>
    </source>
</evidence>